<dbReference type="AlphaFoldDB" id="A0A834MCF1"/>
<comment type="caution">
    <text evidence="2">The sequence shown here is derived from an EMBL/GenBank/DDBJ whole genome shotgun (WGS) entry which is preliminary data.</text>
</comment>
<dbReference type="EMBL" id="JAACXV010012020">
    <property type="protein sequence ID" value="KAF7274830.1"/>
    <property type="molecule type" value="Genomic_DNA"/>
</dbReference>
<feature type="region of interest" description="Disordered" evidence="1">
    <location>
        <begin position="53"/>
        <end position="84"/>
    </location>
</feature>
<evidence type="ECO:0000256" key="1">
    <source>
        <dbReference type="SAM" id="MobiDB-lite"/>
    </source>
</evidence>
<evidence type="ECO:0000313" key="2">
    <source>
        <dbReference type="EMBL" id="KAF7274830.1"/>
    </source>
</evidence>
<name>A0A834MCF1_RHYFE</name>
<accession>A0A834MCF1</accession>
<evidence type="ECO:0000313" key="3">
    <source>
        <dbReference type="Proteomes" id="UP000625711"/>
    </source>
</evidence>
<sequence length="96" mass="10073">MMDRTIVPVRPTGPVPEGIKKSLKMKGNVSKVSSKSLNPRKIVAVLKVGERSVAPSQNAAVTDEGGGAVRGDGPAMSEREKRREGVDECCVALVAS</sequence>
<organism evidence="2 3">
    <name type="scientific">Rhynchophorus ferrugineus</name>
    <name type="common">Red palm weevil</name>
    <name type="synonym">Curculio ferrugineus</name>
    <dbReference type="NCBI Taxonomy" id="354439"/>
    <lineage>
        <taxon>Eukaryota</taxon>
        <taxon>Metazoa</taxon>
        <taxon>Ecdysozoa</taxon>
        <taxon>Arthropoda</taxon>
        <taxon>Hexapoda</taxon>
        <taxon>Insecta</taxon>
        <taxon>Pterygota</taxon>
        <taxon>Neoptera</taxon>
        <taxon>Endopterygota</taxon>
        <taxon>Coleoptera</taxon>
        <taxon>Polyphaga</taxon>
        <taxon>Cucujiformia</taxon>
        <taxon>Curculionidae</taxon>
        <taxon>Dryophthorinae</taxon>
        <taxon>Rhynchophorus</taxon>
    </lineage>
</organism>
<gene>
    <name evidence="2" type="ORF">GWI33_012501</name>
</gene>
<reference evidence="2" key="1">
    <citation type="submission" date="2020-08" db="EMBL/GenBank/DDBJ databases">
        <title>Genome sequencing and assembly of the red palm weevil Rhynchophorus ferrugineus.</title>
        <authorList>
            <person name="Dias G.B."/>
            <person name="Bergman C.M."/>
            <person name="Manee M."/>
        </authorList>
    </citation>
    <scope>NUCLEOTIDE SEQUENCE</scope>
    <source>
        <strain evidence="2">AA-2017</strain>
        <tissue evidence="2">Whole larva</tissue>
    </source>
</reference>
<keyword evidence="3" id="KW-1185">Reference proteome</keyword>
<protein>
    <submittedName>
        <fullName evidence="2">Uncharacterized protein</fullName>
    </submittedName>
</protein>
<feature type="region of interest" description="Disordered" evidence="1">
    <location>
        <begin position="1"/>
        <end position="20"/>
    </location>
</feature>
<proteinExistence type="predicted"/>
<dbReference type="Proteomes" id="UP000625711">
    <property type="component" value="Unassembled WGS sequence"/>
</dbReference>